<name>A0ABU0I6V9_9HYPH</name>
<keyword evidence="2" id="KW-1185">Reference proteome</keyword>
<proteinExistence type="predicted"/>
<evidence type="ECO:0008006" key="3">
    <source>
        <dbReference type="Google" id="ProtNLM"/>
    </source>
</evidence>
<dbReference type="Gene3D" id="1.10.530.10">
    <property type="match status" value="1"/>
</dbReference>
<dbReference type="RefSeq" id="WP_238206318.1">
    <property type="nucleotide sequence ID" value="NZ_BPQE01000026.1"/>
</dbReference>
<dbReference type="Proteomes" id="UP001231124">
    <property type="component" value="Unassembled WGS sequence"/>
</dbReference>
<dbReference type="EMBL" id="JAUSVP010000018">
    <property type="protein sequence ID" value="MDQ0449832.1"/>
    <property type="molecule type" value="Genomic_DNA"/>
</dbReference>
<accession>A0ABU0I6V9</accession>
<protein>
    <recommendedName>
        <fullName evidence="3">Transglycosylase SLT domain-containing protein</fullName>
    </recommendedName>
</protein>
<comment type="caution">
    <text evidence="1">The sequence shown here is derived from an EMBL/GenBank/DDBJ whole genome shotgun (WGS) entry which is preliminary data.</text>
</comment>
<dbReference type="SUPFAM" id="SSF53955">
    <property type="entry name" value="Lysozyme-like"/>
    <property type="match status" value="1"/>
</dbReference>
<gene>
    <name evidence="1" type="ORF">QO012_004355</name>
</gene>
<evidence type="ECO:0000313" key="2">
    <source>
        <dbReference type="Proteomes" id="UP001231124"/>
    </source>
</evidence>
<sequence length="620" mass="66017">MSQEVLKEFLLSVGFKVDESSYKKTSTLITSVEKQLIANDKAAKERDAADKARVAGQTLRAAEVAANLRMVGVAVAGFATLAVGALAAVTTAVKNGIGEFDRLAYISGRTGASVNNIKAIGYAFSQTGSSAEAAVQALENFAKARRANPGVDGIIRSYGVSTQGDGSEVLSNALDAITKRHPQYTSQRVAAELGMSPDDVDHWIRYRKEIAQFEKQYKDLRRTFGVNGGEMARASTAISRALGEWSGVVEVLRDKLVSLFLPAIESVTTALSGLLKHLTSEENVSAIVAYFDKPLAALKELVRWIGLLYDQFVRLFEYVRNSPIGKIIGAINPGYFREKLLDAIVPGAQAATNDAGDTSGSKSEPGVIQRGWNAVKRGLGFGSKVDKTEYKFDGKNADVLRQAAKELGTSPEDLATVISYESKFRPNVWGGKGGNYMGLIQFGPNERRDHGANDKQTFAEQMPAVVRFLKSRGFKPGMGLNQLYATINGGNPYASQNKNDGNGTIGQHVARMRASEAARVRAFLGAGGTAGNAPAAATPNMQPSSGVMSPGTFRVDDALRSQPMGSVSNSNDNSRSATMNSNVNVTVNGAADPQATGAAVARSVGTVNDMSLRNVQTAIR</sequence>
<evidence type="ECO:0000313" key="1">
    <source>
        <dbReference type="EMBL" id="MDQ0449832.1"/>
    </source>
</evidence>
<reference evidence="1 2" key="1">
    <citation type="submission" date="2023-07" db="EMBL/GenBank/DDBJ databases">
        <title>Genomic Encyclopedia of Type Strains, Phase IV (KMG-IV): sequencing the most valuable type-strain genomes for metagenomic binning, comparative biology and taxonomic classification.</title>
        <authorList>
            <person name="Goeker M."/>
        </authorList>
    </citation>
    <scope>NUCLEOTIDE SEQUENCE [LARGE SCALE GENOMIC DNA]</scope>
    <source>
        <strain evidence="1 2">DSM 19013</strain>
    </source>
</reference>
<dbReference type="InterPro" id="IPR023346">
    <property type="entry name" value="Lysozyme-like_dom_sf"/>
</dbReference>
<organism evidence="1 2">
    <name type="scientific">Methylobacterium aerolatum</name>
    <dbReference type="NCBI Taxonomy" id="418708"/>
    <lineage>
        <taxon>Bacteria</taxon>
        <taxon>Pseudomonadati</taxon>
        <taxon>Pseudomonadota</taxon>
        <taxon>Alphaproteobacteria</taxon>
        <taxon>Hyphomicrobiales</taxon>
        <taxon>Methylobacteriaceae</taxon>
        <taxon>Methylobacterium</taxon>
    </lineage>
</organism>